<reference evidence="2" key="1">
    <citation type="submission" date="2015-07" db="EMBL/GenBank/DDBJ databases">
        <title>Fjat-10036 dsm4.</title>
        <authorList>
            <person name="Liu B."/>
            <person name="Wang J."/>
            <person name="Zhu Y."/>
            <person name="Liu G."/>
            <person name="Chen Q."/>
            <person name="Chen Z."/>
            <person name="Lan J."/>
            <person name="Che J."/>
            <person name="Ge C."/>
            <person name="Shi H."/>
            <person name="Pan Z."/>
            <person name="Liu X."/>
        </authorList>
    </citation>
    <scope>NUCLEOTIDE SEQUENCE [LARGE SCALE GENOMIC DNA]</scope>
    <source>
        <strain evidence="2">DSM 4</strain>
    </source>
</reference>
<proteinExistence type="predicted"/>
<dbReference type="Proteomes" id="UP000037109">
    <property type="component" value="Unassembled WGS sequence"/>
</dbReference>
<dbReference type="AlphaFoldDB" id="A0A0M0GA16"/>
<gene>
    <name evidence="1" type="ORF">AF332_07020</name>
</gene>
<evidence type="ECO:0000313" key="2">
    <source>
        <dbReference type="Proteomes" id="UP000037109"/>
    </source>
</evidence>
<sequence>MENKQYWGVCVGEGKEMDIVRVFSNYDQALEESAMFTLETGISHDQLIRREPWHAILFAPVI</sequence>
<keyword evidence="2" id="KW-1185">Reference proteome</keyword>
<dbReference type="RefSeq" id="WP_053433958.1">
    <property type="nucleotide sequence ID" value="NZ_LGUF01000007.1"/>
</dbReference>
<accession>A0A0M0GA16</accession>
<protein>
    <submittedName>
        <fullName evidence="1">Uncharacterized protein</fullName>
    </submittedName>
</protein>
<dbReference type="OrthoDB" id="9953977at2"/>
<evidence type="ECO:0000313" key="1">
    <source>
        <dbReference type="EMBL" id="KON86593.1"/>
    </source>
</evidence>
<dbReference type="STRING" id="1459.AF332_07020"/>
<name>A0A0M0GA16_SPOGL</name>
<comment type="caution">
    <text evidence="1">The sequence shown here is derived from an EMBL/GenBank/DDBJ whole genome shotgun (WGS) entry which is preliminary data.</text>
</comment>
<organism evidence="1 2">
    <name type="scientific">Sporosarcina globispora</name>
    <name type="common">Bacillus globisporus</name>
    <dbReference type="NCBI Taxonomy" id="1459"/>
    <lineage>
        <taxon>Bacteria</taxon>
        <taxon>Bacillati</taxon>
        <taxon>Bacillota</taxon>
        <taxon>Bacilli</taxon>
        <taxon>Bacillales</taxon>
        <taxon>Caryophanaceae</taxon>
        <taxon>Sporosarcina</taxon>
    </lineage>
</organism>
<dbReference type="EMBL" id="LGUF01000007">
    <property type="protein sequence ID" value="KON86593.1"/>
    <property type="molecule type" value="Genomic_DNA"/>
</dbReference>